<organism evidence="1 2">
    <name type="scientific">Lupinus luteus</name>
    <name type="common">European yellow lupine</name>
    <dbReference type="NCBI Taxonomy" id="3873"/>
    <lineage>
        <taxon>Eukaryota</taxon>
        <taxon>Viridiplantae</taxon>
        <taxon>Streptophyta</taxon>
        <taxon>Embryophyta</taxon>
        <taxon>Tracheophyta</taxon>
        <taxon>Spermatophyta</taxon>
        <taxon>Magnoliopsida</taxon>
        <taxon>eudicotyledons</taxon>
        <taxon>Gunneridae</taxon>
        <taxon>Pentapetalae</taxon>
        <taxon>rosids</taxon>
        <taxon>fabids</taxon>
        <taxon>Fabales</taxon>
        <taxon>Fabaceae</taxon>
        <taxon>Papilionoideae</taxon>
        <taxon>50 kb inversion clade</taxon>
        <taxon>genistoids sensu lato</taxon>
        <taxon>core genistoids</taxon>
        <taxon>Genisteae</taxon>
        <taxon>Lupinus</taxon>
    </lineage>
</organism>
<dbReference type="EMBL" id="CAXHTB010000004">
    <property type="protein sequence ID" value="CAL0305089.1"/>
    <property type="molecule type" value="Genomic_DNA"/>
</dbReference>
<dbReference type="Proteomes" id="UP001497480">
    <property type="component" value="Unassembled WGS sequence"/>
</dbReference>
<gene>
    <name evidence="1" type="ORF">LLUT_LOCUS6149</name>
</gene>
<comment type="caution">
    <text evidence="1">The sequence shown here is derived from an EMBL/GenBank/DDBJ whole genome shotgun (WGS) entry which is preliminary data.</text>
</comment>
<protein>
    <submittedName>
        <fullName evidence="1">Uncharacterized protein</fullName>
    </submittedName>
</protein>
<dbReference type="AlphaFoldDB" id="A0AAV1W6L4"/>
<keyword evidence="2" id="KW-1185">Reference proteome</keyword>
<accession>A0AAV1W6L4</accession>
<name>A0AAV1W6L4_LUPLU</name>
<proteinExistence type="predicted"/>
<evidence type="ECO:0000313" key="2">
    <source>
        <dbReference type="Proteomes" id="UP001497480"/>
    </source>
</evidence>
<sequence>MPHMTMDDAVLFINKKFEEFQDANDIRHKSILKALANFNHKVTTLNILPSYSHCSSHVTNTLQKSPAFTLQLLPIYLTSTSLILIHFHYGQNNNLPKPPPQTNYLPFQNYFYQSY</sequence>
<evidence type="ECO:0000313" key="1">
    <source>
        <dbReference type="EMBL" id="CAL0305089.1"/>
    </source>
</evidence>
<reference evidence="1 2" key="1">
    <citation type="submission" date="2024-03" db="EMBL/GenBank/DDBJ databases">
        <authorList>
            <person name="Martinez-Hernandez J."/>
        </authorList>
    </citation>
    <scope>NUCLEOTIDE SEQUENCE [LARGE SCALE GENOMIC DNA]</scope>
</reference>